<keyword evidence="1" id="KW-1133">Transmembrane helix</keyword>
<evidence type="ECO:0000313" key="3">
    <source>
        <dbReference type="Proteomes" id="UP000776651"/>
    </source>
</evidence>
<comment type="caution">
    <text evidence="2">The sequence shown here is derived from an EMBL/GenBank/DDBJ whole genome shotgun (WGS) entry which is preliminary data.</text>
</comment>
<name>A0ABS7JKC0_9SPHN</name>
<evidence type="ECO:0000256" key="1">
    <source>
        <dbReference type="SAM" id="Phobius"/>
    </source>
</evidence>
<dbReference type="Proteomes" id="UP000776651">
    <property type="component" value="Unassembled WGS sequence"/>
</dbReference>
<gene>
    <name evidence="2" type="ORF">K3177_15115</name>
</gene>
<dbReference type="RefSeq" id="WP_221598905.1">
    <property type="nucleotide sequence ID" value="NZ_JAIGNQ010000004.1"/>
</dbReference>
<keyword evidence="3" id="KW-1185">Reference proteome</keyword>
<organism evidence="2 3">
    <name type="scientific">Qipengyuania pacifica</name>
    <dbReference type="NCBI Taxonomy" id="2860199"/>
    <lineage>
        <taxon>Bacteria</taxon>
        <taxon>Pseudomonadati</taxon>
        <taxon>Pseudomonadota</taxon>
        <taxon>Alphaproteobacteria</taxon>
        <taxon>Sphingomonadales</taxon>
        <taxon>Erythrobacteraceae</taxon>
        <taxon>Qipengyuania</taxon>
    </lineage>
</organism>
<proteinExistence type="predicted"/>
<keyword evidence="1" id="KW-0472">Membrane</keyword>
<sequence length="63" mass="6816">MTRVIGDRVEALGTHGLRRTDQTRAAHAVMMLAIAASIGALRTIMAISDSMIGFVPYLFRVGK</sequence>
<protein>
    <submittedName>
        <fullName evidence="2">Uncharacterized protein</fullName>
    </submittedName>
</protein>
<evidence type="ECO:0000313" key="2">
    <source>
        <dbReference type="EMBL" id="MBX7489837.1"/>
    </source>
</evidence>
<keyword evidence="1" id="KW-0812">Transmembrane</keyword>
<feature type="transmembrane region" description="Helical" evidence="1">
    <location>
        <begin position="28"/>
        <end position="59"/>
    </location>
</feature>
<reference evidence="2 3" key="1">
    <citation type="submission" date="2021-08" db="EMBL/GenBank/DDBJ databases">
        <title>Comparative Genomics Analysis of the Genus Qipengyuania Reveals Extensive Genetic Diversity and Metabolic Versatility, Including the Description of Fifteen Novel Species.</title>
        <authorList>
            <person name="Liu Y."/>
        </authorList>
    </citation>
    <scope>NUCLEOTIDE SEQUENCE [LARGE SCALE GENOMIC DNA]</scope>
    <source>
        <strain evidence="2 3">GH25</strain>
    </source>
</reference>
<dbReference type="EMBL" id="JAIGNQ010000004">
    <property type="protein sequence ID" value="MBX7489837.1"/>
    <property type="molecule type" value="Genomic_DNA"/>
</dbReference>
<accession>A0ABS7JKC0</accession>